<feature type="transmembrane region" description="Helical" evidence="15">
    <location>
        <begin position="33"/>
        <end position="52"/>
    </location>
</feature>
<keyword evidence="9" id="KW-0406">Ion transport</keyword>
<evidence type="ECO:0000256" key="6">
    <source>
        <dbReference type="ARBA" id="ARBA00022970"/>
    </source>
</evidence>
<keyword evidence="3" id="KW-0813">Transport</keyword>
<feature type="transmembrane region" description="Helical" evidence="15">
    <location>
        <begin position="108"/>
        <end position="128"/>
    </location>
</feature>
<evidence type="ECO:0000313" key="16">
    <source>
        <dbReference type="EMBL" id="KAH8031991.1"/>
    </source>
</evidence>
<keyword evidence="6" id="KW-0029">Amino-acid transport</keyword>
<evidence type="ECO:0000256" key="3">
    <source>
        <dbReference type="ARBA" id="ARBA00022448"/>
    </source>
</evidence>
<comment type="subcellular location">
    <subcellularLocation>
        <location evidence="1">Membrane</location>
        <topology evidence="1">Multi-pass membrane protein</topology>
    </subcellularLocation>
</comment>
<evidence type="ECO:0000256" key="14">
    <source>
        <dbReference type="ARBA" id="ARBA00040215"/>
    </source>
</evidence>
<evidence type="ECO:0000256" key="5">
    <source>
        <dbReference type="ARBA" id="ARBA00022847"/>
    </source>
</evidence>
<keyword evidence="17" id="KW-1185">Reference proteome</keyword>
<dbReference type="GO" id="GO:0089718">
    <property type="term" value="P:amino acid import across plasma membrane"/>
    <property type="evidence" value="ECO:0007669"/>
    <property type="project" value="TreeGrafter"/>
</dbReference>
<feature type="transmembrane region" description="Helical" evidence="15">
    <location>
        <begin position="140"/>
        <end position="163"/>
    </location>
</feature>
<dbReference type="Pfam" id="PF00209">
    <property type="entry name" value="SNF"/>
    <property type="match status" value="1"/>
</dbReference>
<keyword evidence="10 15" id="KW-0472">Membrane</keyword>
<evidence type="ECO:0000256" key="12">
    <source>
        <dbReference type="ARBA" id="ARBA00023201"/>
    </source>
</evidence>
<keyword evidence="8" id="KW-0915">Sodium</keyword>
<evidence type="ECO:0000256" key="8">
    <source>
        <dbReference type="ARBA" id="ARBA00023053"/>
    </source>
</evidence>
<evidence type="ECO:0000256" key="7">
    <source>
        <dbReference type="ARBA" id="ARBA00022989"/>
    </source>
</evidence>
<dbReference type="EMBL" id="JABSTU010000005">
    <property type="protein sequence ID" value="KAH8031991.1"/>
    <property type="molecule type" value="Genomic_DNA"/>
</dbReference>
<evidence type="ECO:0000256" key="13">
    <source>
        <dbReference type="ARBA" id="ARBA00037785"/>
    </source>
</evidence>
<accession>A0A9J6ECR7</accession>
<dbReference type="SUPFAM" id="SSF161070">
    <property type="entry name" value="SNF-like"/>
    <property type="match status" value="1"/>
</dbReference>
<dbReference type="GO" id="GO:0015179">
    <property type="term" value="F:L-amino acid transmembrane transporter activity"/>
    <property type="evidence" value="ECO:0007669"/>
    <property type="project" value="TreeGrafter"/>
</dbReference>
<feature type="transmembrane region" description="Helical" evidence="15">
    <location>
        <begin position="64"/>
        <end position="87"/>
    </location>
</feature>
<dbReference type="PANTHER" id="PTHR11616">
    <property type="entry name" value="SODIUM/CHLORIDE DEPENDENT TRANSPORTER"/>
    <property type="match status" value="1"/>
</dbReference>
<reference evidence="16" key="2">
    <citation type="submission" date="2021-09" db="EMBL/GenBank/DDBJ databases">
        <authorList>
            <person name="Jia N."/>
            <person name="Wang J."/>
            <person name="Shi W."/>
            <person name="Du L."/>
            <person name="Sun Y."/>
            <person name="Zhan W."/>
            <person name="Jiang J."/>
            <person name="Wang Q."/>
            <person name="Zhang B."/>
            <person name="Ji P."/>
            <person name="Sakyi L.B."/>
            <person name="Cui X."/>
            <person name="Yuan T."/>
            <person name="Jiang B."/>
            <person name="Yang W."/>
            <person name="Lam T.T.-Y."/>
            <person name="Chang Q."/>
            <person name="Ding S."/>
            <person name="Wang X."/>
            <person name="Zhu J."/>
            <person name="Ruan X."/>
            <person name="Zhao L."/>
            <person name="Wei J."/>
            <person name="Que T."/>
            <person name="Du C."/>
            <person name="Cheng J."/>
            <person name="Dai P."/>
            <person name="Han X."/>
            <person name="Huang E."/>
            <person name="Gao Y."/>
            <person name="Liu J."/>
            <person name="Shao H."/>
            <person name="Ye R."/>
            <person name="Li L."/>
            <person name="Wei W."/>
            <person name="Wang X."/>
            <person name="Wang C."/>
            <person name="Huo Q."/>
            <person name="Li W."/>
            <person name="Guo W."/>
            <person name="Chen H."/>
            <person name="Chen S."/>
            <person name="Zhou L."/>
            <person name="Zhou L."/>
            <person name="Ni X."/>
            <person name="Tian J."/>
            <person name="Zhou Y."/>
            <person name="Sheng Y."/>
            <person name="Liu T."/>
            <person name="Pan Y."/>
            <person name="Xia L."/>
            <person name="Li J."/>
            <person name="Zhao F."/>
            <person name="Cao W."/>
        </authorList>
    </citation>
    <scope>NUCLEOTIDE SEQUENCE</scope>
    <source>
        <strain evidence="16">Rmic-2018</strain>
        <tissue evidence="16">Larvae</tissue>
    </source>
</reference>
<evidence type="ECO:0000256" key="15">
    <source>
        <dbReference type="SAM" id="Phobius"/>
    </source>
</evidence>
<keyword evidence="12" id="KW-0739">Sodium transport</keyword>
<proteinExistence type="inferred from homology"/>
<sequence length="254" mass="27966">MLERSTRVQVLTTELVVEVLDEEFPHAHINKRMVRTATSGICFFASCVYATPAGPYIKVLVLDYLYYIVGFVNIIGELLVVFQLYGLERVLIDCDLMLDRTPGRFLQILWTSVIPMILTILLLLGLLFRPSPTFRGQEYTVSATITAASLALAALTFVPSYAYSILASNSFNVVAVKAHATRWRPADPQFAREYKRRLVAHGLIIRRHRKECGKSTDGAAVPGATVNNVGATGTFVVHTATATSNDRGADGISK</sequence>
<keyword evidence="5" id="KW-0769">Symport</keyword>
<dbReference type="AlphaFoldDB" id="A0A9J6ECR7"/>
<evidence type="ECO:0000256" key="11">
    <source>
        <dbReference type="ARBA" id="ARBA00023180"/>
    </source>
</evidence>
<evidence type="ECO:0000256" key="2">
    <source>
        <dbReference type="ARBA" id="ARBA00006459"/>
    </source>
</evidence>
<dbReference type="GO" id="GO:0005283">
    <property type="term" value="F:amino acid:sodium symporter activity"/>
    <property type="evidence" value="ECO:0007669"/>
    <property type="project" value="TreeGrafter"/>
</dbReference>
<dbReference type="GO" id="GO:0005886">
    <property type="term" value="C:plasma membrane"/>
    <property type="evidence" value="ECO:0007669"/>
    <property type="project" value="TreeGrafter"/>
</dbReference>
<evidence type="ECO:0000256" key="9">
    <source>
        <dbReference type="ARBA" id="ARBA00023065"/>
    </source>
</evidence>
<protein>
    <recommendedName>
        <fullName evidence="14">Sodium-dependent nutrient amino acid transporter 1</fullName>
    </recommendedName>
</protein>
<name>A0A9J6ECR7_RHIMP</name>
<keyword evidence="7 15" id="KW-1133">Transmembrane helix</keyword>
<dbReference type="PANTHER" id="PTHR11616:SF321">
    <property type="entry name" value="SODIUM-DEPENDENT NUTRIENT AMINO ACID TRANSPORTER 1-RELATED"/>
    <property type="match status" value="1"/>
</dbReference>
<dbReference type="Proteomes" id="UP000821866">
    <property type="component" value="Chromosome 3"/>
</dbReference>
<organism evidence="16 17">
    <name type="scientific">Rhipicephalus microplus</name>
    <name type="common">Cattle tick</name>
    <name type="synonym">Boophilus microplus</name>
    <dbReference type="NCBI Taxonomy" id="6941"/>
    <lineage>
        <taxon>Eukaryota</taxon>
        <taxon>Metazoa</taxon>
        <taxon>Ecdysozoa</taxon>
        <taxon>Arthropoda</taxon>
        <taxon>Chelicerata</taxon>
        <taxon>Arachnida</taxon>
        <taxon>Acari</taxon>
        <taxon>Parasitiformes</taxon>
        <taxon>Ixodida</taxon>
        <taxon>Ixodoidea</taxon>
        <taxon>Ixodidae</taxon>
        <taxon>Rhipicephalinae</taxon>
        <taxon>Rhipicephalus</taxon>
        <taxon>Boophilus</taxon>
    </lineage>
</organism>
<dbReference type="PROSITE" id="PS50267">
    <property type="entry name" value="NA_NEUROTRAN_SYMP_3"/>
    <property type="match status" value="1"/>
</dbReference>
<gene>
    <name evidence="16" type="ORF">HPB51_022513</name>
</gene>
<keyword evidence="4 15" id="KW-0812">Transmembrane</keyword>
<reference evidence="16" key="1">
    <citation type="journal article" date="2020" name="Cell">
        <title>Large-Scale Comparative Analyses of Tick Genomes Elucidate Their Genetic Diversity and Vector Capacities.</title>
        <authorList>
            <consortium name="Tick Genome and Microbiome Consortium (TIGMIC)"/>
            <person name="Jia N."/>
            <person name="Wang J."/>
            <person name="Shi W."/>
            <person name="Du L."/>
            <person name="Sun Y."/>
            <person name="Zhan W."/>
            <person name="Jiang J.F."/>
            <person name="Wang Q."/>
            <person name="Zhang B."/>
            <person name="Ji P."/>
            <person name="Bell-Sakyi L."/>
            <person name="Cui X.M."/>
            <person name="Yuan T.T."/>
            <person name="Jiang B.G."/>
            <person name="Yang W.F."/>
            <person name="Lam T.T."/>
            <person name="Chang Q.C."/>
            <person name="Ding S.J."/>
            <person name="Wang X.J."/>
            <person name="Zhu J.G."/>
            <person name="Ruan X.D."/>
            <person name="Zhao L."/>
            <person name="Wei J.T."/>
            <person name="Ye R.Z."/>
            <person name="Que T.C."/>
            <person name="Du C.H."/>
            <person name="Zhou Y.H."/>
            <person name="Cheng J.X."/>
            <person name="Dai P.F."/>
            <person name="Guo W.B."/>
            <person name="Han X.H."/>
            <person name="Huang E.J."/>
            <person name="Li L.F."/>
            <person name="Wei W."/>
            <person name="Gao Y.C."/>
            <person name="Liu J.Z."/>
            <person name="Shao H.Z."/>
            <person name="Wang X."/>
            <person name="Wang C.C."/>
            <person name="Yang T.C."/>
            <person name="Huo Q.B."/>
            <person name="Li W."/>
            <person name="Chen H.Y."/>
            <person name="Chen S.E."/>
            <person name="Zhou L.G."/>
            <person name="Ni X.B."/>
            <person name="Tian J.H."/>
            <person name="Sheng Y."/>
            <person name="Liu T."/>
            <person name="Pan Y.S."/>
            <person name="Xia L.Y."/>
            <person name="Li J."/>
            <person name="Zhao F."/>
            <person name="Cao W.C."/>
        </authorList>
    </citation>
    <scope>NUCLEOTIDE SEQUENCE</scope>
    <source>
        <strain evidence="16">Rmic-2018</strain>
    </source>
</reference>
<comment type="similarity">
    <text evidence="2">Belongs to the sodium:neurotransmitter symporter (SNF) (TC 2.A.22) family.</text>
</comment>
<evidence type="ECO:0000256" key="4">
    <source>
        <dbReference type="ARBA" id="ARBA00022692"/>
    </source>
</evidence>
<dbReference type="InterPro" id="IPR037272">
    <property type="entry name" value="SNS_sf"/>
</dbReference>
<dbReference type="InterPro" id="IPR000175">
    <property type="entry name" value="Na/ntran_symport"/>
</dbReference>
<evidence type="ECO:0000313" key="17">
    <source>
        <dbReference type="Proteomes" id="UP000821866"/>
    </source>
</evidence>
<keyword evidence="11" id="KW-0325">Glycoprotein</keyword>
<evidence type="ECO:0000256" key="10">
    <source>
        <dbReference type="ARBA" id="ARBA00023136"/>
    </source>
</evidence>
<evidence type="ECO:0000256" key="1">
    <source>
        <dbReference type="ARBA" id="ARBA00004141"/>
    </source>
</evidence>
<comment type="caution">
    <text evidence="16">The sequence shown here is derived from an EMBL/GenBank/DDBJ whole genome shotgun (WGS) entry which is preliminary data.</text>
</comment>
<comment type="function">
    <text evidence="13">Unusual broad substrate spectrum amino acid:sodium cotransporter that promotes absorption of the D isomers of essential amino acids. Neutral amino acids are the preferred substrates, especially methionine and phenylalanine.</text>
</comment>